<evidence type="ECO:0000256" key="3">
    <source>
        <dbReference type="ARBA" id="ARBA00022679"/>
    </source>
</evidence>
<keyword evidence="9" id="KW-1185">Reference proteome</keyword>
<reference evidence="9" key="1">
    <citation type="journal article" date="2014" name="Proc. Natl. Acad. Sci. U.S.A.">
        <title>Extensive sampling of basidiomycete genomes demonstrates inadequacy of the white-rot/brown-rot paradigm for wood decay fungi.</title>
        <authorList>
            <person name="Riley R."/>
            <person name="Salamov A.A."/>
            <person name="Brown D.W."/>
            <person name="Nagy L.G."/>
            <person name="Floudas D."/>
            <person name="Held B.W."/>
            <person name="Levasseur A."/>
            <person name="Lombard V."/>
            <person name="Morin E."/>
            <person name="Otillar R."/>
            <person name="Lindquist E.A."/>
            <person name="Sun H."/>
            <person name="LaButti K.M."/>
            <person name="Schmutz J."/>
            <person name="Jabbour D."/>
            <person name="Luo H."/>
            <person name="Baker S.E."/>
            <person name="Pisabarro A.G."/>
            <person name="Walton J.D."/>
            <person name="Blanchette R.A."/>
            <person name="Henrissat B."/>
            <person name="Martin F."/>
            <person name="Cullen D."/>
            <person name="Hibbett D.S."/>
            <person name="Grigoriev I.V."/>
        </authorList>
    </citation>
    <scope>NUCLEOTIDE SEQUENCE [LARGE SCALE GENOMIC DNA]</scope>
    <source>
        <strain evidence="9">CBS 339.88</strain>
    </source>
</reference>
<dbReference type="InterPro" id="IPR006218">
    <property type="entry name" value="DAHP1/KDSA"/>
</dbReference>
<dbReference type="InterPro" id="IPR013785">
    <property type="entry name" value="Aldolase_TIM"/>
</dbReference>
<protein>
    <recommendedName>
        <fullName evidence="6">Phospho-2-dehydro-3-deoxyheptonate aldolase</fullName>
        <ecNumber evidence="6">2.5.1.54</ecNumber>
    </recommendedName>
</protein>
<evidence type="ECO:0000313" key="8">
    <source>
        <dbReference type="EMBL" id="KDR82754.1"/>
    </source>
</evidence>
<dbReference type="NCBIfam" id="NF009395">
    <property type="entry name" value="PRK12755.1"/>
    <property type="match status" value="1"/>
</dbReference>
<dbReference type="EC" id="2.5.1.54" evidence="6"/>
<evidence type="ECO:0000259" key="7">
    <source>
        <dbReference type="Pfam" id="PF00793"/>
    </source>
</evidence>
<dbReference type="NCBIfam" id="NF009396">
    <property type="entry name" value="PRK12756.1"/>
    <property type="match status" value="1"/>
</dbReference>
<dbReference type="PIRSF" id="PIRSF001361">
    <property type="entry name" value="DAHP_synthase"/>
    <property type="match status" value="1"/>
</dbReference>
<dbReference type="GO" id="GO:0003849">
    <property type="term" value="F:3-deoxy-7-phosphoheptulonate synthase activity"/>
    <property type="evidence" value="ECO:0007669"/>
    <property type="project" value="UniProtKB-EC"/>
</dbReference>
<evidence type="ECO:0000256" key="4">
    <source>
        <dbReference type="ARBA" id="ARBA00023141"/>
    </source>
</evidence>
<evidence type="ECO:0000256" key="1">
    <source>
        <dbReference type="ARBA" id="ARBA00007985"/>
    </source>
</evidence>
<sequence>MSDLNMAMSFKDALSRLENSRVKSTRPLIPPQILQEDLPLTLLAAQTVLQGRLAVENILRGDDDRLLVVVGPCSVHNVEAAIEYAKLLKEYADTSKDDLLIVMRVYFEKPRTTVGWKGLINDPDLNGSFQINKGLRIARTLLLEIAKLGLPSGCEFLDTITPQYTADLVSWGAIGARTTESQIHRELVSALSMPTGFKNSTDGSIGIAIDACRAARSGHVFLSVGKEGLSSIVETTGNSDVHVILRGGASGPNYGAEFVRDAGIKLAKATLPQKIMIDCSHGNSSKQHKKQVEVADDIARQLESEDTASYIMGVMLESNLVEGRQDIPSSGPAGLRYGQSVTDACISWETTIPVLDRLREGVRARREGVKTRARSY</sequence>
<comment type="catalytic activity">
    <reaction evidence="5 6">
        <text>D-erythrose 4-phosphate + phosphoenolpyruvate + H2O = 7-phospho-2-dehydro-3-deoxy-D-arabino-heptonate + phosphate</text>
        <dbReference type="Rhea" id="RHEA:14717"/>
        <dbReference type="ChEBI" id="CHEBI:15377"/>
        <dbReference type="ChEBI" id="CHEBI:16897"/>
        <dbReference type="ChEBI" id="CHEBI:43474"/>
        <dbReference type="ChEBI" id="CHEBI:58394"/>
        <dbReference type="ChEBI" id="CHEBI:58702"/>
        <dbReference type="EC" id="2.5.1.54"/>
    </reaction>
</comment>
<dbReference type="Pfam" id="PF00793">
    <property type="entry name" value="DAHP_synth_1"/>
    <property type="match status" value="1"/>
</dbReference>
<dbReference type="STRING" id="685588.A0A067TS61"/>
<dbReference type="OrthoDB" id="4699125at2759"/>
<gene>
    <name evidence="8" type="ORF">GALMADRAFT_238270</name>
</gene>
<dbReference type="Gene3D" id="3.20.20.70">
    <property type="entry name" value="Aldolase class I"/>
    <property type="match status" value="1"/>
</dbReference>
<dbReference type="NCBIfam" id="TIGR00034">
    <property type="entry name" value="aroFGH"/>
    <property type="match status" value="1"/>
</dbReference>
<dbReference type="AlphaFoldDB" id="A0A067TS61"/>
<dbReference type="PANTHER" id="PTHR21225:SF20">
    <property type="entry name" value="PHOSPHO-2-DEHYDRO-3-DEOXYHEPTONATE ALDOLASE"/>
    <property type="match status" value="1"/>
</dbReference>
<evidence type="ECO:0000313" key="9">
    <source>
        <dbReference type="Proteomes" id="UP000027222"/>
    </source>
</evidence>
<dbReference type="GO" id="GO:0008652">
    <property type="term" value="P:amino acid biosynthetic process"/>
    <property type="evidence" value="ECO:0007669"/>
    <property type="project" value="UniProtKB-KW"/>
</dbReference>
<keyword evidence="2 6" id="KW-0028">Amino-acid biosynthesis</keyword>
<dbReference type="HOGENOM" id="CLU_030903_0_1_1"/>
<evidence type="ECO:0000256" key="2">
    <source>
        <dbReference type="ARBA" id="ARBA00022605"/>
    </source>
</evidence>
<evidence type="ECO:0000256" key="6">
    <source>
        <dbReference type="PIRNR" id="PIRNR001361"/>
    </source>
</evidence>
<proteinExistence type="inferred from homology"/>
<dbReference type="Proteomes" id="UP000027222">
    <property type="component" value="Unassembled WGS sequence"/>
</dbReference>
<name>A0A067TS61_GALM3</name>
<dbReference type="GO" id="GO:0009073">
    <property type="term" value="P:aromatic amino acid family biosynthetic process"/>
    <property type="evidence" value="ECO:0007669"/>
    <property type="project" value="UniProtKB-KW"/>
</dbReference>
<dbReference type="SUPFAM" id="SSF51569">
    <property type="entry name" value="Aldolase"/>
    <property type="match status" value="1"/>
</dbReference>
<feature type="domain" description="DAHP synthetase I/KDSA" evidence="7">
    <location>
        <begin position="57"/>
        <end position="352"/>
    </location>
</feature>
<dbReference type="PANTHER" id="PTHR21225">
    <property type="entry name" value="PHOSPHO-2-DEHYDRO-3-DEOXYHEPTONATE ALDOLASE DAHP SYNTHETASE"/>
    <property type="match status" value="1"/>
</dbReference>
<accession>A0A067TS61</accession>
<organism evidence="8 9">
    <name type="scientific">Galerina marginata (strain CBS 339.88)</name>
    <dbReference type="NCBI Taxonomy" id="685588"/>
    <lineage>
        <taxon>Eukaryota</taxon>
        <taxon>Fungi</taxon>
        <taxon>Dikarya</taxon>
        <taxon>Basidiomycota</taxon>
        <taxon>Agaricomycotina</taxon>
        <taxon>Agaricomycetes</taxon>
        <taxon>Agaricomycetidae</taxon>
        <taxon>Agaricales</taxon>
        <taxon>Agaricineae</taxon>
        <taxon>Strophariaceae</taxon>
        <taxon>Galerina</taxon>
    </lineage>
</organism>
<dbReference type="EMBL" id="KL142369">
    <property type="protein sequence ID" value="KDR82754.1"/>
    <property type="molecule type" value="Genomic_DNA"/>
</dbReference>
<keyword evidence="4 6" id="KW-0057">Aromatic amino acid biosynthesis</keyword>
<dbReference type="FunFam" id="3.20.20.70:FF:000005">
    <property type="entry name" value="Phospho-2-dehydro-3-deoxyheptonate aldolase"/>
    <property type="match status" value="1"/>
</dbReference>
<evidence type="ECO:0000256" key="5">
    <source>
        <dbReference type="ARBA" id="ARBA00047508"/>
    </source>
</evidence>
<dbReference type="GO" id="GO:0005737">
    <property type="term" value="C:cytoplasm"/>
    <property type="evidence" value="ECO:0007669"/>
    <property type="project" value="TreeGrafter"/>
</dbReference>
<keyword evidence="3 6" id="KW-0808">Transferase</keyword>
<comment type="similarity">
    <text evidence="1 6">Belongs to the class-I DAHP synthase family.</text>
</comment>
<dbReference type="InterPro" id="IPR006219">
    <property type="entry name" value="DAHP_synth_1"/>
</dbReference>